<dbReference type="Proteomes" id="UP000747542">
    <property type="component" value="Unassembled WGS sequence"/>
</dbReference>
<sequence>MVGRTSVDPSAEKVPVIVDSFSLRPKKLQPGMAVGLCQEVEQEQQPRICMRSVVKQKNGLPDHLQDLFARSS</sequence>
<reference evidence="1" key="1">
    <citation type="journal article" date="2021" name="Sci. Adv.">
        <title>The American lobster genome reveals insights on longevity, neural, and immune adaptations.</title>
        <authorList>
            <person name="Polinski J.M."/>
            <person name="Zimin A.V."/>
            <person name="Clark K.F."/>
            <person name="Kohn A.B."/>
            <person name="Sadowski N."/>
            <person name="Timp W."/>
            <person name="Ptitsyn A."/>
            <person name="Khanna P."/>
            <person name="Romanova D.Y."/>
            <person name="Williams P."/>
            <person name="Greenwood S.J."/>
            <person name="Moroz L.L."/>
            <person name="Walt D.R."/>
            <person name="Bodnar A.G."/>
        </authorList>
    </citation>
    <scope>NUCLEOTIDE SEQUENCE</scope>
    <source>
        <strain evidence="1">GMGI-L3</strain>
    </source>
</reference>
<accession>A0A8J5TLK6</accession>
<evidence type="ECO:0000313" key="2">
    <source>
        <dbReference type="Proteomes" id="UP000747542"/>
    </source>
</evidence>
<evidence type="ECO:0000313" key="1">
    <source>
        <dbReference type="EMBL" id="KAG7178274.1"/>
    </source>
</evidence>
<keyword evidence="2" id="KW-1185">Reference proteome</keyword>
<name>A0A8J5TLK6_HOMAM</name>
<dbReference type="EMBL" id="JAHLQT010000247">
    <property type="protein sequence ID" value="KAG7178274.1"/>
    <property type="molecule type" value="Genomic_DNA"/>
</dbReference>
<dbReference type="AlphaFoldDB" id="A0A8J5TLK6"/>
<organism evidence="1 2">
    <name type="scientific">Homarus americanus</name>
    <name type="common">American lobster</name>
    <dbReference type="NCBI Taxonomy" id="6706"/>
    <lineage>
        <taxon>Eukaryota</taxon>
        <taxon>Metazoa</taxon>
        <taxon>Ecdysozoa</taxon>
        <taxon>Arthropoda</taxon>
        <taxon>Crustacea</taxon>
        <taxon>Multicrustacea</taxon>
        <taxon>Malacostraca</taxon>
        <taxon>Eumalacostraca</taxon>
        <taxon>Eucarida</taxon>
        <taxon>Decapoda</taxon>
        <taxon>Pleocyemata</taxon>
        <taxon>Astacidea</taxon>
        <taxon>Nephropoidea</taxon>
        <taxon>Nephropidae</taxon>
        <taxon>Homarus</taxon>
    </lineage>
</organism>
<gene>
    <name evidence="1" type="ORF">Hamer_G023622</name>
</gene>
<proteinExistence type="predicted"/>
<comment type="caution">
    <text evidence="1">The sequence shown here is derived from an EMBL/GenBank/DDBJ whole genome shotgun (WGS) entry which is preliminary data.</text>
</comment>
<protein>
    <submittedName>
        <fullName evidence="1">Uncharacterized protein</fullName>
    </submittedName>
</protein>